<name>A0A7I4CPG7_PHYPA</name>
<keyword evidence="2" id="KW-0812">Transmembrane</keyword>
<protein>
    <recommendedName>
        <fullName evidence="5">Maltose excess protein 1-like, chloroplastic</fullName>
    </recommendedName>
</protein>
<feature type="transmembrane region" description="Helical" evidence="2">
    <location>
        <begin position="217"/>
        <end position="236"/>
    </location>
</feature>
<dbReference type="GO" id="GO:0005363">
    <property type="term" value="F:maltose transmembrane transporter activity"/>
    <property type="evidence" value="ECO:0000318"/>
    <property type="project" value="GO_Central"/>
</dbReference>
<evidence type="ECO:0000313" key="3">
    <source>
        <dbReference type="EnsemblPlants" id="Pp3c23_14070V3.5"/>
    </source>
</evidence>
<dbReference type="PANTHER" id="PTHR34809">
    <property type="entry name" value="MALTOSE EXCESS PROTEIN 1, CHLOROPLASTIC-RELATED"/>
    <property type="match status" value="1"/>
</dbReference>
<feature type="transmembrane region" description="Helical" evidence="2">
    <location>
        <begin position="97"/>
        <end position="119"/>
    </location>
</feature>
<dbReference type="GeneID" id="112275611"/>
<feature type="transmembrane region" description="Helical" evidence="2">
    <location>
        <begin position="334"/>
        <end position="353"/>
    </location>
</feature>
<dbReference type="GO" id="GO:0009941">
    <property type="term" value="C:chloroplast envelope"/>
    <property type="evidence" value="ECO:0000318"/>
    <property type="project" value="GO_Central"/>
</dbReference>
<keyword evidence="4" id="KW-1185">Reference proteome</keyword>
<dbReference type="EMBL" id="ABEU02000023">
    <property type="status" value="NOT_ANNOTATED_CDS"/>
    <property type="molecule type" value="Genomic_DNA"/>
</dbReference>
<feature type="transmembrane region" description="Helical" evidence="2">
    <location>
        <begin position="156"/>
        <end position="176"/>
    </location>
</feature>
<dbReference type="PANTHER" id="PTHR34809:SF1">
    <property type="entry name" value="MALTOSE EXCESS PROTEIN 1, CHLOROPLASTIC-RELATED"/>
    <property type="match status" value="1"/>
</dbReference>
<reference evidence="3" key="3">
    <citation type="submission" date="2020-12" db="UniProtKB">
        <authorList>
            <consortium name="EnsemblPlants"/>
        </authorList>
    </citation>
    <scope>IDENTIFICATION</scope>
</reference>
<reference evidence="3 4" key="1">
    <citation type="journal article" date="2008" name="Science">
        <title>The Physcomitrella genome reveals evolutionary insights into the conquest of land by plants.</title>
        <authorList>
            <person name="Rensing S."/>
            <person name="Lang D."/>
            <person name="Zimmer A."/>
            <person name="Terry A."/>
            <person name="Salamov A."/>
            <person name="Shapiro H."/>
            <person name="Nishiyama T."/>
            <person name="Perroud P.-F."/>
            <person name="Lindquist E."/>
            <person name="Kamisugi Y."/>
            <person name="Tanahashi T."/>
            <person name="Sakakibara K."/>
            <person name="Fujita T."/>
            <person name="Oishi K."/>
            <person name="Shin-I T."/>
            <person name="Kuroki Y."/>
            <person name="Toyoda A."/>
            <person name="Suzuki Y."/>
            <person name="Hashimoto A."/>
            <person name="Yamaguchi K."/>
            <person name="Sugano A."/>
            <person name="Kohara Y."/>
            <person name="Fujiyama A."/>
            <person name="Anterola A."/>
            <person name="Aoki S."/>
            <person name="Ashton N."/>
            <person name="Barbazuk W.B."/>
            <person name="Barker E."/>
            <person name="Bennetzen J."/>
            <person name="Bezanilla M."/>
            <person name="Blankenship R."/>
            <person name="Cho S.H."/>
            <person name="Dutcher S."/>
            <person name="Estelle M."/>
            <person name="Fawcett J.A."/>
            <person name="Gundlach H."/>
            <person name="Hanada K."/>
            <person name="Heyl A."/>
            <person name="Hicks K.A."/>
            <person name="Hugh J."/>
            <person name="Lohr M."/>
            <person name="Mayer K."/>
            <person name="Melkozernov A."/>
            <person name="Murata T."/>
            <person name="Nelson D."/>
            <person name="Pils B."/>
            <person name="Prigge M."/>
            <person name="Reiss B."/>
            <person name="Renner T."/>
            <person name="Rombauts S."/>
            <person name="Rushton P."/>
            <person name="Sanderfoot A."/>
            <person name="Schween G."/>
            <person name="Shiu S.-H."/>
            <person name="Stueber K."/>
            <person name="Theodoulou F.L."/>
            <person name="Tu H."/>
            <person name="Van de Peer Y."/>
            <person name="Verrier P.J."/>
            <person name="Waters E."/>
            <person name="Wood A."/>
            <person name="Yang L."/>
            <person name="Cove D."/>
            <person name="Cuming A."/>
            <person name="Hasebe M."/>
            <person name="Lucas S."/>
            <person name="Mishler D.B."/>
            <person name="Reski R."/>
            <person name="Grigoriev I."/>
            <person name="Quatrano R.S."/>
            <person name="Boore J.L."/>
        </authorList>
    </citation>
    <scope>NUCLEOTIDE SEQUENCE [LARGE SCALE GENOMIC DNA]</scope>
    <source>
        <strain evidence="3 4">cv. Gransden 2004</strain>
    </source>
</reference>
<keyword evidence="2" id="KW-0472">Membrane</keyword>
<dbReference type="InterPro" id="IPR034628">
    <property type="entry name" value="MEX1/MEX1-like"/>
</dbReference>
<dbReference type="OMA" id="NIVCMYL"/>
<dbReference type="OrthoDB" id="8048523at2759"/>
<evidence type="ECO:0000313" key="4">
    <source>
        <dbReference type="Proteomes" id="UP000006727"/>
    </source>
</evidence>
<reference evidence="3 4" key="2">
    <citation type="journal article" date="2018" name="Plant J.">
        <title>The Physcomitrella patens chromosome-scale assembly reveals moss genome structure and evolution.</title>
        <authorList>
            <person name="Lang D."/>
            <person name="Ullrich K.K."/>
            <person name="Murat F."/>
            <person name="Fuchs J."/>
            <person name="Jenkins J."/>
            <person name="Haas F.B."/>
            <person name="Piednoel M."/>
            <person name="Gundlach H."/>
            <person name="Van Bel M."/>
            <person name="Meyberg R."/>
            <person name="Vives C."/>
            <person name="Morata J."/>
            <person name="Symeonidi A."/>
            <person name="Hiss M."/>
            <person name="Muchero W."/>
            <person name="Kamisugi Y."/>
            <person name="Saleh O."/>
            <person name="Blanc G."/>
            <person name="Decker E.L."/>
            <person name="van Gessel N."/>
            <person name="Grimwood J."/>
            <person name="Hayes R.D."/>
            <person name="Graham S.W."/>
            <person name="Gunter L.E."/>
            <person name="McDaniel S.F."/>
            <person name="Hoernstein S.N.W."/>
            <person name="Larsson A."/>
            <person name="Li F.W."/>
            <person name="Perroud P.F."/>
            <person name="Phillips J."/>
            <person name="Ranjan P."/>
            <person name="Rokshar D.S."/>
            <person name="Rothfels C.J."/>
            <person name="Schneider L."/>
            <person name="Shu S."/>
            <person name="Stevenson D.W."/>
            <person name="Thummler F."/>
            <person name="Tillich M."/>
            <person name="Villarreal Aguilar J.C."/>
            <person name="Widiez T."/>
            <person name="Wong G.K."/>
            <person name="Wymore A."/>
            <person name="Zhang Y."/>
            <person name="Zimmer A.D."/>
            <person name="Quatrano R.S."/>
            <person name="Mayer K.F.X."/>
            <person name="Goodstein D."/>
            <person name="Casacuberta J.M."/>
            <person name="Vandepoele K."/>
            <person name="Reski R."/>
            <person name="Cuming A.C."/>
            <person name="Tuskan G.A."/>
            <person name="Maumus F."/>
            <person name="Salse J."/>
            <person name="Schmutz J."/>
            <person name="Rensing S.A."/>
        </authorList>
    </citation>
    <scope>NUCLEOTIDE SEQUENCE [LARGE SCALE GENOMIC DNA]</scope>
    <source>
        <strain evidence="3 4">cv. Gransden 2004</strain>
    </source>
</reference>
<dbReference type="RefSeq" id="XP_024361883.1">
    <property type="nucleotide sequence ID" value="XM_024506115.2"/>
</dbReference>
<gene>
    <name evidence="3" type="primary">LOC112275611</name>
</gene>
<dbReference type="EnsemblPlants" id="Pp3c23_14070V3.5">
    <property type="protein sequence ID" value="Pp3c23_14070V3.5"/>
    <property type="gene ID" value="Pp3c23_14070"/>
</dbReference>
<feature type="transmembrane region" description="Helical" evidence="2">
    <location>
        <begin position="243"/>
        <end position="264"/>
    </location>
</feature>
<dbReference type="Gramene" id="Pp3c23_14070V3.5">
    <property type="protein sequence ID" value="Pp3c23_14070V3.5"/>
    <property type="gene ID" value="Pp3c23_14070"/>
</dbReference>
<evidence type="ECO:0000256" key="2">
    <source>
        <dbReference type="SAM" id="Phobius"/>
    </source>
</evidence>
<sequence length="380" mass="41055">MAFVAAPHGLVGSSSPESQPMVNNVKDLERAEYGTFSNRGFQVALGSGSEPIDEKGVVFSCWDKWTGRSAECATLAFLFLQLPQIILNTKNLLAGEFAALFAVPWMGQLTGLLGNLSLLSYFASKRERGAMIVQGVGVGSTLIVLMQLAIAGAMPLPAFGVTTLAVVLGYILNILNYQKIVRPSIWQVWEEAVTIGGVTVLPQVMWSTFEPFLPHSLLPAIVFGGGILCLVILARLGKLSERMLLHVGGASAWTATLLFMWGPVAQMWTNFLNPANIKGLSSQTVLLAMIGNGLLLPRALFIRDLMWFTGSSWGCSMAGEGILISMYINNCVSAGLFWIVSTGYVSGIVGMLYKDRQVYGLSSIISPLLELVSGSRRYYV</sequence>
<evidence type="ECO:0008006" key="5">
    <source>
        <dbReference type="Google" id="ProtNLM"/>
    </source>
</evidence>
<dbReference type="Proteomes" id="UP000006727">
    <property type="component" value="Chromosome 23"/>
</dbReference>
<accession>A0A7I4CPG7</accession>
<organism evidence="3 4">
    <name type="scientific">Physcomitrium patens</name>
    <name type="common">Spreading-leaved earth moss</name>
    <name type="synonym">Physcomitrella patens</name>
    <dbReference type="NCBI Taxonomy" id="3218"/>
    <lineage>
        <taxon>Eukaryota</taxon>
        <taxon>Viridiplantae</taxon>
        <taxon>Streptophyta</taxon>
        <taxon>Embryophyta</taxon>
        <taxon>Bryophyta</taxon>
        <taxon>Bryophytina</taxon>
        <taxon>Bryopsida</taxon>
        <taxon>Funariidae</taxon>
        <taxon>Funariales</taxon>
        <taxon>Funariaceae</taxon>
        <taxon>Physcomitrium</taxon>
    </lineage>
</organism>
<feature type="transmembrane region" description="Helical" evidence="2">
    <location>
        <begin position="131"/>
        <end position="150"/>
    </location>
</feature>
<keyword evidence="2" id="KW-1133">Transmembrane helix</keyword>
<dbReference type="EnsemblPlants" id="Pp3c23_14070V3.6">
    <property type="protein sequence ID" value="Pp3c23_14070V3.6"/>
    <property type="gene ID" value="Pp3c23_14070"/>
</dbReference>
<proteinExistence type="predicted"/>
<dbReference type="Gramene" id="Pp3c23_14070V3.6">
    <property type="protein sequence ID" value="Pp3c23_14070V3.6"/>
    <property type="gene ID" value="Pp3c23_14070"/>
</dbReference>
<evidence type="ECO:0000256" key="1">
    <source>
        <dbReference type="SAM" id="MobiDB-lite"/>
    </source>
</evidence>
<feature type="region of interest" description="Disordered" evidence="1">
    <location>
        <begin position="1"/>
        <end position="20"/>
    </location>
</feature>
<dbReference type="KEGG" id="ppp:112275611"/>
<dbReference type="AlphaFoldDB" id="A0A7I4CPG7"/>
<feature type="transmembrane region" description="Helical" evidence="2">
    <location>
        <begin position="284"/>
        <end position="301"/>
    </location>
</feature>
<feature type="transmembrane region" description="Helical" evidence="2">
    <location>
        <begin position="188"/>
        <end position="205"/>
    </location>
</feature>